<reference evidence="1 2" key="1">
    <citation type="submission" date="2021-05" db="EMBL/GenBank/DDBJ databases">
        <title>Genome Assembly of Synthetic Allotetraploid Brassica napus Reveals Homoeologous Exchanges between Subgenomes.</title>
        <authorList>
            <person name="Davis J.T."/>
        </authorList>
    </citation>
    <scope>NUCLEOTIDE SEQUENCE [LARGE SCALE GENOMIC DNA]</scope>
    <source>
        <strain evidence="2">cv. Da-Ae</strain>
        <tissue evidence="1">Seedling</tissue>
    </source>
</reference>
<evidence type="ECO:0000313" key="2">
    <source>
        <dbReference type="Proteomes" id="UP000824890"/>
    </source>
</evidence>
<dbReference type="Proteomes" id="UP000824890">
    <property type="component" value="Unassembled WGS sequence"/>
</dbReference>
<organism evidence="1 2">
    <name type="scientific">Brassica napus</name>
    <name type="common">Rape</name>
    <dbReference type="NCBI Taxonomy" id="3708"/>
    <lineage>
        <taxon>Eukaryota</taxon>
        <taxon>Viridiplantae</taxon>
        <taxon>Streptophyta</taxon>
        <taxon>Embryophyta</taxon>
        <taxon>Tracheophyta</taxon>
        <taxon>Spermatophyta</taxon>
        <taxon>Magnoliopsida</taxon>
        <taxon>eudicotyledons</taxon>
        <taxon>Gunneridae</taxon>
        <taxon>Pentapetalae</taxon>
        <taxon>rosids</taxon>
        <taxon>malvids</taxon>
        <taxon>Brassicales</taxon>
        <taxon>Brassicaceae</taxon>
        <taxon>Brassiceae</taxon>
        <taxon>Brassica</taxon>
    </lineage>
</organism>
<comment type="caution">
    <text evidence="1">The sequence shown here is derived from an EMBL/GenBank/DDBJ whole genome shotgun (WGS) entry which is preliminary data.</text>
</comment>
<dbReference type="SUPFAM" id="SSF51445">
    <property type="entry name" value="(Trans)glycosidases"/>
    <property type="match status" value="1"/>
</dbReference>
<dbReference type="EMBL" id="JAGKQM010001164">
    <property type="protein sequence ID" value="KAH0852273.1"/>
    <property type="molecule type" value="Genomic_DNA"/>
</dbReference>
<gene>
    <name evidence="1" type="ORF">HID58_094115</name>
</gene>
<protein>
    <submittedName>
        <fullName evidence="1">Uncharacterized protein</fullName>
    </submittedName>
</protein>
<dbReference type="InterPro" id="IPR017853">
    <property type="entry name" value="GH"/>
</dbReference>
<dbReference type="Gene3D" id="3.20.20.80">
    <property type="entry name" value="Glycosidases"/>
    <property type="match status" value="1"/>
</dbReference>
<name>A0ABQ7X8V7_BRANA</name>
<proteinExistence type="predicted"/>
<evidence type="ECO:0000313" key="1">
    <source>
        <dbReference type="EMBL" id="KAH0852273.1"/>
    </source>
</evidence>
<keyword evidence="2" id="KW-1185">Reference proteome</keyword>
<sequence>MSKVWRRVKFWITLNQPYSLASKGYGDGSYPPPGRCTGCEFGGDSGIEPYIKLQGGKIGTTLIGRWFTPLNENSIHDTLLQSELLRVFVD</sequence>
<feature type="non-terminal residue" evidence="1">
    <location>
        <position position="90"/>
    </location>
</feature>
<accession>A0ABQ7X8V7</accession>